<evidence type="ECO:0000313" key="1">
    <source>
        <dbReference type="Proteomes" id="UP000887563"/>
    </source>
</evidence>
<keyword evidence="1" id="KW-1185">Reference proteome</keyword>
<protein>
    <submittedName>
        <fullName evidence="2">Uncharacterized protein</fullName>
    </submittedName>
</protein>
<reference evidence="2" key="1">
    <citation type="submission" date="2022-11" db="UniProtKB">
        <authorList>
            <consortium name="WormBaseParasite"/>
        </authorList>
    </citation>
    <scope>IDENTIFICATION</scope>
</reference>
<accession>A0A914MY94</accession>
<dbReference type="Proteomes" id="UP000887563">
    <property type="component" value="Unplaced"/>
</dbReference>
<proteinExistence type="predicted"/>
<dbReference type="WBParaSite" id="Minc3s02470g30206">
    <property type="protein sequence ID" value="Minc3s02470g30206"/>
    <property type="gene ID" value="Minc3s02470g30206"/>
</dbReference>
<dbReference type="AlphaFoldDB" id="A0A914MY94"/>
<sequence length="184" mass="21014">MSIEVIMELRRKGGCFLTGEDVEVEVTFKNTHQELSKSIAWSCVQLFCEASSLNDKESVKRQRLKTSFTKAKNAIFASDPTLLFCDMTMNPGEGHYKKYFWYISCAAQQPESPLKMSQLPIKVLNIGVDVEEPPIEIEETPKELLDCPDFKLELSRLSIVEIAMAKIQEICSSRKRRLRTLANF</sequence>
<evidence type="ECO:0000313" key="2">
    <source>
        <dbReference type="WBParaSite" id="Minc3s02470g30206"/>
    </source>
</evidence>
<name>A0A914MY94_MELIC</name>
<organism evidence="1 2">
    <name type="scientific">Meloidogyne incognita</name>
    <name type="common">Southern root-knot nematode worm</name>
    <name type="synonym">Oxyuris incognita</name>
    <dbReference type="NCBI Taxonomy" id="6306"/>
    <lineage>
        <taxon>Eukaryota</taxon>
        <taxon>Metazoa</taxon>
        <taxon>Ecdysozoa</taxon>
        <taxon>Nematoda</taxon>
        <taxon>Chromadorea</taxon>
        <taxon>Rhabditida</taxon>
        <taxon>Tylenchina</taxon>
        <taxon>Tylenchomorpha</taxon>
        <taxon>Tylenchoidea</taxon>
        <taxon>Meloidogynidae</taxon>
        <taxon>Meloidogyninae</taxon>
        <taxon>Meloidogyne</taxon>
        <taxon>Meloidogyne incognita group</taxon>
    </lineage>
</organism>